<evidence type="ECO:0000313" key="1">
    <source>
        <dbReference type="EMBL" id="AEF05755.1"/>
    </source>
</evidence>
<evidence type="ECO:0000313" key="2">
    <source>
        <dbReference type="Proteomes" id="UP000000683"/>
    </source>
</evidence>
<keyword evidence="2" id="KW-1185">Reference proteome</keyword>
<dbReference type="EMBL" id="CP002339">
    <property type="protein sequence ID" value="AEF05755.1"/>
    <property type="molecule type" value="Genomic_DNA"/>
</dbReference>
<dbReference type="AlphaFoldDB" id="F5ZFY7"/>
<gene>
    <name evidence="1" type="ordered locus">ambt_21320</name>
</gene>
<dbReference type="HOGENOM" id="CLU_176301_0_0_6"/>
<name>F5ZFY7_ALTNA</name>
<organism evidence="1 2">
    <name type="scientific">Alteromonas naphthalenivorans</name>
    <dbReference type="NCBI Taxonomy" id="715451"/>
    <lineage>
        <taxon>Bacteria</taxon>
        <taxon>Pseudomonadati</taxon>
        <taxon>Pseudomonadota</taxon>
        <taxon>Gammaproteobacteria</taxon>
        <taxon>Alteromonadales</taxon>
        <taxon>Alteromonadaceae</taxon>
        <taxon>Alteromonas/Salinimonas group</taxon>
        <taxon>Alteromonas</taxon>
    </lineage>
</organism>
<reference evidence="1 2" key="1">
    <citation type="journal article" date="2011" name="J. Bacteriol.">
        <title>Complete genome sequence of the polycyclic aromatic hydrocarbon-degrading bacterium Alteromonas sp. strain SN2.</title>
        <authorList>
            <person name="Jin H.M."/>
            <person name="Jeong H."/>
            <person name="Moon E.J."/>
            <person name="Math R.K."/>
            <person name="Lee K."/>
            <person name="Kim H.J."/>
            <person name="Jeon C.O."/>
            <person name="Oh T.K."/>
            <person name="Kim J.F."/>
        </authorList>
    </citation>
    <scope>NUCLEOTIDE SEQUENCE [LARGE SCALE GENOMIC DNA]</scope>
    <source>
        <strain evidence="2">JCM 17741 / KACC 18427 / KCTC 11700BP / SN2</strain>
    </source>
</reference>
<dbReference type="RefSeq" id="WP_013786654.1">
    <property type="nucleotide sequence ID" value="NC_015554.1"/>
</dbReference>
<dbReference type="eggNOG" id="ENOG5032WFE">
    <property type="taxonomic scope" value="Bacteria"/>
</dbReference>
<dbReference type="Proteomes" id="UP000000683">
    <property type="component" value="Chromosome"/>
</dbReference>
<dbReference type="KEGG" id="alt:ambt_21320"/>
<sequence>MNINDLTLEQLYQLNDMVCQRIDQIRAQQEREAIARIRPGMKVTIEGPDGLIFGIAQKLNRKTIIVASEDGQRQYKVDAGLIKPVNDLN</sequence>
<protein>
    <submittedName>
        <fullName evidence="1">Uncharacterized protein</fullName>
    </submittedName>
</protein>
<dbReference type="OrthoDB" id="6953254at2"/>
<proteinExistence type="predicted"/>
<accession>F5ZFY7</accession>